<dbReference type="EMBL" id="GGEC01072329">
    <property type="protein sequence ID" value="MBX52813.1"/>
    <property type="molecule type" value="Transcribed_RNA"/>
</dbReference>
<dbReference type="AlphaFoldDB" id="A0A2P2PDK7"/>
<accession>A0A2P2PDK7</accession>
<reference evidence="1" key="1">
    <citation type="submission" date="2018-02" db="EMBL/GenBank/DDBJ databases">
        <title>Rhizophora mucronata_Transcriptome.</title>
        <authorList>
            <person name="Meera S.P."/>
            <person name="Sreeshan A."/>
            <person name="Augustine A."/>
        </authorList>
    </citation>
    <scope>NUCLEOTIDE SEQUENCE</scope>
    <source>
        <tissue evidence="1">Leaf</tissue>
    </source>
</reference>
<name>A0A2P2PDK7_RHIMU</name>
<sequence length="17" mass="2004">MVRDTKAQCIVILFYFG</sequence>
<protein>
    <submittedName>
        <fullName evidence="1">Uncharacterized protein</fullName>
    </submittedName>
</protein>
<organism evidence="1">
    <name type="scientific">Rhizophora mucronata</name>
    <name type="common">Asiatic mangrove</name>
    <dbReference type="NCBI Taxonomy" id="61149"/>
    <lineage>
        <taxon>Eukaryota</taxon>
        <taxon>Viridiplantae</taxon>
        <taxon>Streptophyta</taxon>
        <taxon>Embryophyta</taxon>
        <taxon>Tracheophyta</taxon>
        <taxon>Spermatophyta</taxon>
        <taxon>Magnoliopsida</taxon>
        <taxon>eudicotyledons</taxon>
        <taxon>Gunneridae</taxon>
        <taxon>Pentapetalae</taxon>
        <taxon>rosids</taxon>
        <taxon>fabids</taxon>
        <taxon>Malpighiales</taxon>
        <taxon>Rhizophoraceae</taxon>
        <taxon>Rhizophora</taxon>
    </lineage>
</organism>
<evidence type="ECO:0000313" key="1">
    <source>
        <dbReference type="EMBL" id="MBX52813.1"/>
    </source>
</evidence>
<proteinExistence type="predicted"/>